<evidence type="ECO:0000256" key="1">
    <source>
        <dbReference type="ARBA" id="ARBA00004127"/>
    </source>
</evidence>
<feature type="transmembrane region" description="Helical" evidence="9">
    <location>
        <begin position="405"/>
        <end position="422"/>
    </location>
</feature>
<keyword evidence="5 9" id="KW-1133">Transmembrane helix</keyword>
<evidence type="ECO:0000256" key="2">
    <source>
        <dbReference type="ARBA" id="ARBA00008335"/>
    </source>
</evidence>
<feature type="transmembrane region" description="Helical" evidence="9">
    <location>
        <begin position="283"/>
        <end position="300"/>
    </location>
</feature>
<keyword evidence="6" id="KW-0406">Ion transport</keyword>
<dbReference type="EMBL" id="KI925456">
    <property type="protein sequence ID" value="ETW83548.1"/>
    <property type="molecule type" value="Genomic_DNA"/>
</dbReference>
<protein>
    <submittedName>
        <fullName evidence="10">Major facilitator superfamily</fullName>
    </submittedName>
</protein>
<evidence type="ECO:0000256" key="9">
    <source>
        <dbReference type="SAM" id="Phobius"/>
    </source>
</evidence>
<gene>
    <name evidence="10" type="ORF">HETIRDRAFT_123426</name>
</gene>
<evidence type="ECO:0000256" key="7">
    <source>
        <dbReference type="ARBA" id="ARBA00023136"/>
    </source>
</evidence>
<feature type="transmembrane region" description="Helical" evidence="9">
    <location>
        <begin position="251"/>
        <end position="271"/>
    </location>
</feature>
<name>W4KCN8_HETIT</name>
<dbReference type="GeneID" id="20666826"/>
<dbReference type="eggNOG" id="KOG0254">
    <property type="taxonomic scope" value="Eukaryota"/>
</dbReference>
<dbReference type="GO" id="GO:0005886">
    <property type="term" value="C:plasma membrane"/>
    <property type="evidence" value="ECO:0007669"/>
    <property type="project" value="TreeGrafter"/>
</dbReference>
<dbReference type="Gene3D" id="1.20.1250.20">
    <property type="entry name" value="MFS general substrate transporter like domains"/>
    <property type="match status" value="2"/>
</dbReference>
<feature type="transmembrane region" description="Helical" evidence="9">
    <location>
        <begin position="492"/>
        <end position="511"/>
    </location>
</feature>
<dbReference type="PANTHER" id="PTHR23501:SF92">
    <property type="entry name" value="GLUTATHIONE EXCHANGER 1-RELATED"/>
    <property type="match status" value="1"/>
</dbReference>
<feature type="region of interest" description="Disordered" evidence="8">
    <location>
        <begin position="518"/>
        <end position="551"/>
    </location>
</feature>
<feature type="transmembrane region" description="Helical" evidence="9">
    <location>
        <begin position="350"/>
        <end position="369"/>
    </location>
</feature>
<evidence type="ECO:0000313" key="11">
    <source>
        <dbReference type="Proteomes" id="UP000030671"/>
    </source>
</evidence>
<feature type="transmembrane region" description="Helical" evidence="9">
    <location>
        <begin position="133"/>
        <end position="151"/>
    </location>
</feature>
<keyword evidence="4 9" id="KW-0812">Transmembrane</keyword>
<dbReference type="HOGENOM" id="CLU_012970_2_1_1"/>
<comment type="subcellular location">
    <subcellularLocation>
        <location evidence="1">Endomembrane system</location>
        <topology evidence="1">Multi-pass membrane protein</topology>
    </subcellularLocation>
</comment>
<dbReference type="GO" id="GO:0005768">
    <property type="term" value="C:endosome"/>
    <property type="evidence" value="ECO:0007669"/>
    <property type="project" value="TreeGrafter"/>
</dbReference>
<evidence type="ECO:0000313" key="10">
    <source>
        <dbReference type="EMBL" id="ETW83548.1"/>
    </source>
</evidence>
<reference evidence="10 11" key="1">
    <citation type="journal article" date="2012" name="New Phytol.">
        <title>Insight into trade-off between wood decay and parasitism from the genome of a fungal forest pathogen.</title>
        <authorList>
            <person name="Olson A."/>
            <person name="Aerts A."/>
            <person name="Asiegbu F."/>
            <person name="Belbahri L."/>
            <person name="Bouzid O."/>
            <person name="Broberg A."/>
            <person name="Canback B."/>
            <person name="Coutinho P.M."/>
            <person name="Cullen D."/>
            <person name="Dalman K."/>
            <person name="Deflorio G."/>
            <person name="van Diepen L.T."/>
            <person name="Dunand C."/>
            <person name="Duplessis S."/>
            <person name="Durling M."/>
            <person name="Gonthier P."/>
            <person name="Grimwood J."/>
            <person name="Fossdal C.G."/>
            <person name="Hansson D."/>
            <person name="Henrissat B."/>
            <person name="Hietala A."/>
            <person name="Himmelstrand K."/>
            <person name="Hoffmeister D."/>
            <person name="Hogberg N."/>
            <person name="James T.Y."/>
            <person name="Karlsson M."/>
            <person name="Kohler A."/>
            <person name="Kues U."/>
            <person name="Lee Y.H."/>
            <person name="Lin Y.C."/>
            <person name="Lind M."/>
            <person name="Lindquist E."/>
            <person name="Lombard V."/>
            <person name="Lucas S."/>
            <person name="Lunden K."/>
            <person name="Morin E."/>
            <person name="Murat C."/>
            <person name="Park J."/>
            <person name="Raffaello T."/>
            <person name="Rouze P."/>
            <person name="Salamov A."/>
            <person name="Schmutz J."/>
            <person name="Solheim H."/>
            <person name="Stahlberg J."/>
            <person name="Velez H."/>
            <person name="de Vries R.P."/>
            <person name="Wiebenga A."/>
            <person name="Woodward S."/>
            <person name="Yakovlev I."/>
            <person name="Garbelotto M."/>
            <person name="Martin F."/>
            <person name="Grigoriev I.V."/>
            <person name="Stenlid J."/>
        </authorList>
    </citation>
    <scope>NUCLEOTIDE SEQUENCE [LARGE SCALE GENOMIC DNA]</scope>
    <source>
        <strain evidence="10 11">TC 32-1</strain>
    </source>
</reference>
<proteinExistence type="inferred from homology"/>
<dbReference type="SUPFAM" id="SSF103473">
    <property type="entry name" value="MFS general substrate transporter"/>
    <property type="match status" value="1"/>
</dbReference>
<organism evidence="10 11">
    <name type="scientific">Heterobasidion irregulare (strain TC 32-1)</name>
    <dbReference type="NCBI Taxonomy" id="747525"/>
    <lineage>
        <taxon>Eukaryota</taxon>
        <taxon>Fungi</taxon>
        <taxon>Dikarya</taxon>
        <taxon>Basidiomycota</taxon>
        <taxon>Agaricomycotina</taxon>
        <taxon>Agaricomycetes</taxon>
        <taxon>Russulales</taxon>
        <taxon>Bondarzewiaceae</taxon>
        <taxon>Heterobasidion</taxon>
        <taxon>Heterobasidion annosum species complex</taxon>
    </lineage>
</organism>
<feature type="transmembrane region" description="Helical" evidence="9">
    <location>
        <begin position="375"/>
        <end position="393"/>
    </location>
</feature>
<dbReference type="RefSeq" id="XP_009543328.1">
    <property type="nucleotide sequence ID" value="XM_009545033.1"/>
</dbReference>
<dbReference type="GO" id="GO:0015343">
    <property type="term" value="F:siderophore-iron transmembrane transporter activity"/>
    <property type="evidence" value="ECO:0007669"/>
    <property type="project" value="TreeGrafter"/>
</dbReference>
<dbReference type="FunFam" id="1.20.1250.20:FF:000197">
    <property type="entry name" value="Siderophore iron transporter 1"/>
    <property type="match status" value="1"/>
</dbReference>
<sequence length="551" mass="59737">MDHGAHTTSPLVNLLGDKSPGVKRIEAISASFTRWSKISLFVSIFLVAYAYGLDGTVRYTYQSYATNSYATHSLLATVNVLRAVIAAAAQPTLAKLMDVFGRFEVMTVSVIFYIIGTIVEATSNNVKSFAGGAILYQIGYTAIMLLIEVLIGDTTTLRNRVLFSFIPATPFLINTWISGNVTAAVLGVTTWRWGIGMWAIIYFVAILPLLFTLFHVSRRAERNGALAAYKSPFEQLGTAKLAVALFWQLDVIGIVLVIAIFALVLVPFTIARAVKDQWKSAHIIVMIVLGAACVPVLVMWELKAKHPLIPFKLLKDRGVWAALGIAVMLDTMLVVAFGESITSATRITSVYSFTSVITGVILGFVVRYVRYLKSFIVFGITLFFVAFGLLIHFRGGSGNTSHSAIVGAQVVLGIGGGLFAYPTQASIQAATKHEHMATITALYLASQLTERLGNATLAASVYGSPLTIAVLYDFGTPERSAIVDAYKHTQKLLCITGIALCIPMFIFALLLRDPRMTDEQSNPNAERSVSADLVIDEESGSNVDGKDGLHK</sequence>
<keyword evidence="11" id="KW-1185">Reference proteome</keyword>
<feature type="transmembrane region" description="Helical" evidence="9">
    <location>
        <begin position="171"/>
        <end position="188"/>
    </location>
</feature>
<dbReference type="OrthoDB" id="2241241at2759"/>
<dbReference type="FunCoup" id="W4KCN8">
    <property type="interactions" value="9"/>
</dbReference>
<dbReference type="Proteomes" id="UP000030671">
    <property type="component" value="Unassembled WGS sequence"/>
</dbReference>
<evidence type="ECO:0000256" key="4">
    <source>
        <dbReference type="ARBA" id="ARBA00022692"/>
    </source>
</evidence>
<feature type="transmembrane region" description="Helical" evidence="9">
    <location>
        <begin position="101"/>
        <end position="121"/>
    </location>
</feature>
<dbReference type="PANTHER" id="PTHR23501">
    <property type="entry name" value="MAJOR FACILITATOR SUPERFAMILY"/>
    <property type="match status" value="1"/>
</dbReference>
<dbReference type="InParanoid" id="W4KCN8"/>
<dbReference type="AlphaFoldDB" id="W4KCN8"/>
<feature type="transmembrane region" description="Helical" evidence="9">
    <location>
        <begin position="69"/>
        <end position="89"/>
    </location>
</feature>
<evidence type="ECO:0000256" key="6">
    <source>
        <dbReference type="ARBA" id="ARBA00023065"/>
    </source>
</evidence>
<comment type="similarity">
    <text evidence="2">Belongs to the major facilitator superfamily.</text>
</comment>
<keyword evidence="3" id="KW-0813">Transport</keyword>
<feature type="transmembrane region" description="Helical" evidence="9">
    <location>
        <begin position="320"/>
        <end position="338"/>
    </location>
</feature>
<dbReference type="KEGG" id="hir:HETIRDRAFT_123426"/>
<feature type="transmembrane region" description="Helical" evidence="9">
    <location>
        <begin position="195"/>
        <end position="216"/>
    </location>
</feature>
<evidence type="ECO:0000256" key="3">
    <source>
        <dbReference type="ARBA" id="ARBA00022448"/>
    </source>
</evidence>
<keyword evidence="7 9" id="KW-0472">Membrane</keyword>
<dbReference type="InterPro" id="IPR036259">
    <property type="entry name" value="MFS_trans_sf"/>
</dbReference>
<feature type="transmembrane region" description="Helical" evidence="9">
    <location>
        <begin position="38"/>
        <end position="57"/>
    </location>
</feature>
<dbReference type="GO" id="GO:0005774">
    <property type="term" value="C:vacuolar membrane"/>
    <property type="evidence" value="ECO:0007669"/>
    <property type="project" value="TreeGrafter"/>
</dbReference>
<evidence type="ECO:0000256" key="8">
    <source>
        <dbReference type="SAM" id="MobiDB-lite"/>
    </source>
</evidence>
<evidence type="ECO:0000256" key="5">
    <source>
        <dbReference type="ARBA" id="ARBA00022989"/>
    </source>
</evidence>
<accession>W4KCN8</accession>